<keyword evidence="3" id="KW-1185">Reference proteome</keyword>
<evidence type="ECO:0000256" key="1">
    <source>
        <dbReference type="SAM" id="Phobius"/>
    </source>
</evidence>
<comment type="caution">
    <text evidence="2">The sequence shown here is derived from an EMBL/GenBank/DDBJ whole genome shotgun (WGS) entry which is preliminary data.</text>
</comment>
<evidence type="ECO:0000313" key="2">
    <source>
        <dbReference type="EMBL" id="KAK7079738.1"/>
    </source>
</evidence>
<dbReference type="AlphaFoldDB" id="A0AAN8XG46"/>
<keyword evidence="1" id="KW-0472">Membrane</keyword>
<sequence>MSTFLYTAVTFFHFRSGCRSPLPGKQEEAMRRKLLRLLGKDYMRAAAKDDLAFPGVLWMLIGAWWVLLCPPLCPREKAEGTSWGRPRYLLSKRVDTILPPPHGEAMLLLGSTEASIEHYPREVSSFWWKWGFGDSSQSQWWPPGLNEGKPKQVP</sequence>
<protein>
    <submittedName>
        <fullName evidence="2">Uncharacterized protein</fullName>
    </submittedName>
</protein>
<dbReference type="Proteomes" id="UP001381693">
    <property type="component" value="Unassembled WGS sequence"/>
</dbReference>
<name>A0AAN8XG46_HALRR</name>
<keyword evidence="1" id="KW-0812">Transmembrane</keyword>
<organism evidence="2 3">
    <name type="scientific">Halocaridina rubra</name>
    <name type="common">Hawaiian red shrimp</name>
    <dbReference type="NCBI Taxonomy" id="373956"/>
    <lineage>
        <taxon>Eukaryota</taxon>
        <taxon>Metazoa</taxon>
        <taxon>Ecdysozoa</taxon>
        <taxon>Arthropoda</taxon>
        <taxon>Crustacea</taxon>
        <taxon>Multicrustacea</taxon>
        <taxon>Malacostraca</taxon>
        <taxon>Eumalacostraca</taxon>
        <taxon>Eucarida</taxon>
        <taxon>Decapoda</taxon>
        <taxon>Pleocyemata</taxon>
        <taxon>Caridea</taxon>
        <taxon>Atyoidea</taxon>
        <taxon>Atyidae</taxon>
        <taxon>Halocaridina</taxon>
    </lineage>
</organism>
<accession>A0AAN8XG46</accession>
<dbReference type="EMBL" id="JAXCGZ010006463">
    <property type="protein sequence ID" value="KAK7079738.1"/>
    <property type="molecule type" value="Genomic_DNA"/>
</dbReference>
<keyword evidence="1" id="KW-1133">Transmembrane helix</keyword>
<reference evidence="2 3" key="1">
    <citation type="submission" date="2023-11" db="EMBL/GenBank/DDBJ databases">
        <title>Halocaridina rubra genome assembly.</title>
        <authorList>
            <person name="Smith C."/>
        </authorList>
    </citation>
    <scope>NUCLEOTIDE SEQUENCE [LARGE SCALE GENOMIC DNA]</scope>
    <source>
        <strain evidence="2">EP-1</strain>
        <tissue evidence="2">Whole</tissue>
    </source>
</reference>
<feature type="transmembrane region" description="Helical" evidence="1">
    <location>
        <begin position="51"/>
        <end position="68"/>
    </location>
</feature>
<proteinExistence type="predicted"/>
<evidence type="ECO:0000313" key="3">
    <source>
        <dbReference type="Proteomes" id="UP001381693"/>
    </source>
</evidence>
<gene>
    <name evidence="2" type="ORF">SK128_006683</name>
</gene>